<feature type="repeat" description="WD" evidence="3">
    <location>
        <begin position="87"/>
        <end position="109"/>
    </location>
</feature>
<organism evidence="5 6">
    <name type="scientific">Marasmiellus scandens</name>
    <dbReference type="NCBI Taxonomy" id="2682957"/>
    <lineage>
        <taxon>Eukaryota</taxon>
        <taxon>Fungi</taxon>
        <taxon>Dikarya</taxon>
        <taxon>Basidiomycota</taxon>
        <taxon>Agaricomycotina</taxon>
        <taxon>Agaricomycetes</taxon>
        <taxon>Agaricomycetidae</taxon>
        <taxon>Agaricales</taxon>
        <taxon>Marasmiineae</taxon>
        <taxon>Omphalotaceae</taxon>
        <taxon>Marasmiellus</taxon>
    </lineage>
</organism>
<keyword evidence="1 3" id="KW-0853">WD repeat</keyword>
<dbReference type="PANTHER" id="PTHR22889">
    <property type="entry name" value="WD REPEAT-CONTAINING PROTEIN 89"/>
    <property type="match status" value="1"/>
</dbReference>
<protein>
    <recommendedName>
        <fullName evidence="7">WD40 repeat-like protein</fullName>
    </recommendedName>
</protein>
<gene>
    <name evidence="5" type="ORF">VKT23_002486</name>
</gene>
<dbReference type="InterPro" id="IPR036322">
    <property type="entry name" value="WD40_repeat_dom_sf"/>
</dbReference>
<evidence type="ECO:0008006" key="7">
    <source>
        <dbReference type="Google" id="ProtNLM"/>
    </source>
</evidence>
<feature type="repeat" description="WD" evidence="3">
    <location>
        <begin position="313"/>
        <end position="345"/>
    </location>
</feature>
<dbReference type="InterPro" id="IPR001680">
    <property type="entry name" value="WD40_rpt"/>
</dbReference>
<sequence length="428" mass="45943">MSLHHSLSFSSSSSPKKSIPVAAESYVIALAALPSRYAACLSAPGNTIDVYDSFTLQKLYSLPGHDPANSTALKSVAQVAGSSRPTLVSSGKDGSIKVWDERTGSHSIKMTNLGKSRPLLSFDVSPNGLTVAAGTDLQGDDAFILYWDPRQPAAPLRTHSSTHSDDITVLEYSSTSSNVLLSASSDGLISLSNSEEDDEDEAVVHVANWGCSVSQAGWIRSENGEATKIWAGSDMETFSTWSEQLDLLQTQNIREPSIHTGSHTWVTDYLITCHNSNSSELGVFVGSNEGDIALLSSSPAPTSSSWTMHKLWSQGHVGIVRSVLWDSTNHVLVSGGEDAKINVWSGLGSSENEFSLANGNSMHVYMQNGDGESDDAMDVDQVEDEDMNGVSMNGATATYTFRKKRGRDSEGKASQAERDEQAGKRARR</sequence>
<keyword evidence="6" id="KW-1185">Reference proteome</keyword>
<dbReference type="InterPro" id="IPR039328">
    <property type="entry name" value="WDR89"/>
</dbReference>
<dbReference type="Gene3D" id="2.130.10.10">
    <property type="entry name" value="YVTN repeat-like/Quinoprotein amine dehydrogenase"/>
    <property type="match status" value="2"/>
</dbReference>
<evidence type="ECO:0000313" key="5">
    <source>
        <dbReference type="EMBL" id="KAK7471070.1"/>
    </source>
</evidence>
<feature type="compositionally biased region" description="Polar residues" evidence="4">
    <location>
        <begin position="390"/>
        <end position="399"/>
    </location>
</feature>
<name>A0ABR1K4R6_9AGAR</name>
<evidence type="ECO:0000256" key="1">
    <source>
        <dbReference type="ARBA" id="ARBA00022574"/>
    </source>
</evidence>
<dbReference type="EMBL" id="JBANRG010000002">
    <property type="protein sequence ID" value="KAK7471070.1"/>
    <property type="molecule type" value="Genomic_DNA"/>
</dbReference>
<keyword evidence="2" id="KW-0677">Repeat</keyword>
<dbReference type="PROSITE" id="PS50294">
    <property type="entry name" value="WD_REPEATS_REGION"/>
    <property type="match status" value="1"/>
</dbReference>
<dbReference type="InterPro" id="IPR015943">
    <property type="entry name" value="WD40/YVTN_repeat-like_dom_sf"/>
</dbReference>
<dbReference type="Proteomes" id="UP001498398">
    <property type="component" value="Unassembled WGS sequence"/>
</dbReference>
<feature type="compositionally biased region" description="Basic and acidic residues" evidence="4">
    <location>
        <begin position="407"/>
        <end position="428"/>
    </location>
</feature>
<dbReference type="PROSITE" id="PS50082">
    <property type="entry name" value="WD_REPEATS_2"/>
    <property type="match status" value="2"/>
</dbReference>
<evidence type="ECO:0000256" key="2">
    <source>
        <dbReference type="ARBA" id="ARBA00022737"/>
    </source>
</evidence>
<dbReference type="SUPFAM" id="SSF50978">
    <property type="entry name" value="WD40 repeat-like"/>
    <property type="match status" value="1"/>
</dbReference>
<reference evidence="5 6" key="1">
    <citation type="submission" date="2024-01" db="EMBL/GenBank/DDBJ databases">
        <title>A draft genome for the cacao thread blight pathogen Marasmiellus scandens.</title>
        <authorList>
            <person name="Baruah I.K."/>
            <person name="Leung J."/>
            <person name="Bukari Y."/>
            <person name="Amoako-Attah I."/>
            <person name="Meinhardt L.W."/>
            <person name="Bailey B.A."/>
            <person name="Cohen S.P."/>
        </authorList>
    </citation>
    <scope>NUCLEOTIDE SEQUENCE [LARGE SCALE GENOMIC DNA]</scope>
    <source>
        <strain evidence="5 6">GH-19</strain>
    </source>
</reference>
<dbReference type="SMART" id="SM00320">
    <property type="entry name" value="WD40"/>
    <property type="match status" value="4"/>
</dbReference>
<evidence type="ECO:0000256" key="3">
    <source>
        <dbReference type="PROSITE-ProRule" id="PRU00221"/>
    </source>
</evidence>
<comment type="caution">
    <text evidence="5">The sequence shown here is derived from an EMBL/GenBank/DDBJ whole genome shotgun (WGS) entry which is preliminary data.</text>
</comment>
<feature type="region of interest" description="Disordered" evidence="4">
    <location>
        <begin position="385"/>
        <end position="428"/>
    </location>
</feature>
<evidence type="ECO:0000313" key="6">
    <source>
        <dbReference type="Proteomes" id="UP001498398"/>
    </source>
</evidence>
<dbReference type="Pfam" id="PF00400">
    <property type="entry name" value="WD40"/>
    <property type="match status" value="2"/>
</dbReference>
<dbReference type="PANTHER" id="PTHR22889:SF0">
    <property type="entry name" value="WD REPEAT-CONTAINING PROTEIN 89"/>
    <property type="match status" value="1"/>
</dbReference>
<proteinExistence type="predicted"/>
<evidence type="ECO:0000256" key="4">
    <source>
        <dbReference type="SAM" id="MobiDB-lite"/>
    </source>
</evidence>
<accession>A0ABR1K4R6</accession>